<name>A0ABU1UTR2_9GAMM</name>
<organism evidence="2 3">
    <name type="scientific">Cellvibrio fibrivorans</name>
    <dbReference type="NCBI Taxonomy" id="126350"/>
    <lineage>
        <taxon>Bacteria</taxon>
        <taxon>Pseudomonadati</taxon>
        <taxon>Pseudomonadota</taxon>
        <taxon>Gammaproteobacteria</taxon>
        <taxon>Cellvibrionales</taxon>
        <taxon>Cellvibrionaceae</taxon>
        <taxon>Cellvibrio</taxon>
    </lineage>
</organism>
<protein>
    <submittedName>
        <fullName evidence="2">Uncharacterized protein</fullName>
    </submittedName>
</protein>
<sequence>MGLFVTAVLFILGRHAPAASANDYQFALVKSDDLASKCSCASAAREVITGRVGDVADIDF</sequence>
<keyword evidence="3" id="KW-1185">Reference proteome</keyword>
<evidence type="ECO:0000313" key="2">
    <source>
        <dbReference type="EMBL" id="MDR7088577.1"/>
    </source>
</evidence>
<dbReference type="EMBL" id="JAVDVX010000001">
    <property type="protein sequence ID" value="MDR7088577.1"/>
    <property type="molecule type" value="Genomic_DNA"/>
</dbReference>
<reference evidence="2 3" key="1">
    <citation type="submission" date="2023-07" db="EMBL/GenBank/DDBJ databases">
        <title>Sorghum-associated microbial communities from plants grown in Nebraska, USA.</title>
        <authorList>
            <person name="Schachtman D."/>
        </authorList>
    </citation>
    <scope>NUCLEOTIDE SEQUENCE [LARGE SCALE GENOMIC DNA]</scope>
    <source>
        <strain evidence="2 3">BE190</strain>
    </source>
</reference>
<comment type="caution">
    <text evidence="2">The sequence shown here is derived from an EMBL/GenBank/DDBJ whole genome shotgun (WGS) entry which is preliminary data.</text>
</comment>
<feature type="signal peptide" evidence="1">
    <location>
        <begin position="1"/>
        <end position="21"/>
    </location>
</feature>
<feature type="chain" id="PRO_5047258081" evidence="1">
    <location>
        <begin position="22"/>
        <end position="60"/>
    </location>
</feature>
<evidence type="ECO:0000256" key="1">
    <source>
        <dbReference type="SAM" id="SignalP"/>
    </source>
</evidence>
<evidence type="ECO:0000313" key="3">
    <source>
        <dbReference type="Proteomes" id="UP001253595"/>
    </source>
</evidence>
<keyword evidence="1" id="KW-0732">Signal</keyword>
<accession>A0ABU1UTR2</accession>
<dbReference type="Proteomes" id="UP001253595">
    <property type="component" value="Unassembled WGS sequence"/>
</dbReference>
<gene>
    <name evidence="2" type="ORF">J2X05_000580</name>
</gene>
<proteinExistence type="predicted"/>